<dbReference type="Gene3D" id="3.40.140.10">
    <property type="entry name" value="Cytidine Deaminase, domain 2"/>
    <property type="match status" value="1"/>
</dbReference>
<name>A0A0F4ZD93_9PEZI</name>
<evidence type="ECO:0000259" key="1">
    <source>
        <dbReference type="PROSITE" id="PS51747"/>
    </source>
</evidence>
<evidence type="ECO:0000313" key="2">
    <source>
        <dbReference type="EMBL" id="KKA27828.1"/>
    </source>
</evidence>
<organism evidence="2 3">
    <name type="scientific">Thielaviopsis punctulata</name>
    <dbReference type="NCBI Taxonomy" id="72032"/>
    <lineage>
        <taxon>Eukaryota</taxon>
        <taxon>Fungi</taxon>
        <taxon>Dikarya</taxon>
        <taxon>Ascomycota</taxon>
        <taxon>Pezizomycotina</taxon>
        <taxon>Sordariomycetes</taxon>
        <taxon>Hypocreomycetidae</taxon>
        <taxon>Microascales</taxon>
        <taxon>Ceratocystidaceae</taxon>
        <taxon>Thielaviopsis</taxon>
    </lineage>
</organism>
<dbReference type="SUPFAM" id="SSF53927">
    <property type="entry name" value="Cytidine deaminase-like"/>
    <property type="match status" value="1"/>
</dbReference>
<dbReference type="Proteomes" id="UP000033483">
    <property type="component" value="Unassembled WGS sequence"/>
</dbReference>
<comment type="caution">
    <text evidence="2">The sequence shown here is derived from an EMBL/GenBank/DDBJ whole genome shotgun (WGS) entry which is preliminary data.</text>
</comment>
<dbReference type="GO" id="GO:0003824">
    <property type="term" value="F:catalytic activity"/>
    <property type="evidence" value="ECO:0007669"/>
    <property type="project" value="InterPro"/>
</dbReference>
<dbReference type="PROSITE" id="PS51747">
    <property type="entry name" value="CYT_DCMP_DEAMINASES_2"/>
    <property type="match status" value="1"/>
</dbReference>
<dbReference type="InterPro" id="IPR016193">
    <property type="entry name" value="Cytidine_deaminase-like"/>
</dbReference>
<dbReference type="AlphaFoldDB" id="A0A0F4ZD93"/>
<dbReference type="GO" id="GO:0006139">
    <property type="term" value="P:nucleobase-containing compound metabolic process"/>
    <property type="evidence" value="ECO:0007669"/>
    <property type="project" value="UniProtKB-ARBA"/>
</dbReference>
<dbReference type="EMBL" id="LAEV01001567">
    <property type="protein sequence ID" value="KKA27828.1"/>
    <property type="molecule type" value="Genomic_DNA"/>
</dbReference>
<sequence>MSSLSLNESHLAFMKAALSEARKSPPRDTNFCVGAVIVNTSTNTIIATGYTLEMPGNTHAEESALKKLATQHNTTEEGLNNVPDLASQQHAIYTTMEPCSRRLSSNKSCTDRILGQTKWLKAVYYGVGEPETFVQENTGRGKLVAAGLHVQHVPGLEDEILATAKAGHKDK</sequence>
<dbReference type="InterPro" id="IPR002125">
    <property type="entry name" value="CMP_dCMP_dom"/>
</dbReference>
<dbReference type="Pfam" id="PF18785">
    <property type="entry name" value="Inv-AAD"/>
    <property type="match status" value="1"/>
</dbReference>
<proteinExistence type="predicted"/>
<evidence type="ECO:0000313" key="3">
    <source>
        <dbReference type="Proteomes" id="UP000033483"/>
    </source>
</evidence>
<dbReference type="OrthoDB" id="252265at2759"/>
<gene>
    <name evidence="2" type="ORF">TD95_003908</name>
</gene>
<reference evidence="2 3" key="1">
    <citation type="submission" date="2015-03" db="EMBL/GenBank/DDBJ databases">
        <authorList>
            <person name="Radwan O."/>
            <person name="Al-Naeli F.A."/>
            <person name="Rendon G.A."/>
            <person name="Fields C."/>
        </authorList>
    </citation>
    <scope>NUCLEOTIDE SEQUENCE [LARGE SCALE GENOMIC DNA]</scope>
    <source>
        <strain evidence="2">CR-DP1</strain>
    </source>
</reference>
<protein>
    <recommendedName>
        <fullName evidence="1">CMP/dCMP-type deaminase domain-containing protein</fullName>
    </recommendedName>
</protein>
<accession>A0A0F4ZD93</accession>
<keyword evidence="3" id="KW-1185">Reference proteome</keyword>
<feature type="domain" description="CMP/dCMP-type deaminase" evidence="1">
    <location>
        <begin position="8"/>
        <end position="136"/>
    </location>
</feature>